<evidence type="ECO:0000256" key="4">
    <source>
        <dbReference type="ARBA" id="ARBA00022729"/>
    </source>
</evidence>
<evidence type="ECO:0000256" key="3">
    <source>
        <dbReference type="ARBA" id="ARBA00022692"/>
    </source>
</evidence>
<dbReference type="Pfam" id="PF00211">
    <property type="entry name" value="Guanylate_cyc"/>
    <property type="match status" value="1"/>
</dbReference>
<evidence type="ECO:0000256" key="10">
    <source>
        <dbReference type="ARBA" id="ARBA00023293"/>
    </source>
</evidence>
<reference evidence="13" key="2">
    <citation type="submission" date="2015-06" db="UniProtKB">
        <authorList>
            <consortium name="EnsemblMetazoa"/>
        </authorList>
    </citation>
    <scope>IDENTIFICATION</scope>
</reference>
<evidence type="ECO:0000313" key="14">
    <source>
        <dbReference type="Proteomes" id="UP000015102"/>
    </source>
</evidence>
<dbReference type="STRING" id="36166.T1GXK9"/>
<dbReference type="OMA" id="DSMPRML"/>
<evidence type="ECO:0000256" key="6">
    <source>
        <dbReference type="ARBA" id="ARBA00022989"/>
    </source>
</evidence>
<evidence type="ECO:0000256" key="8">
    <source>
        <dbReference type="ARBA" id="ARBA00023180"/>
    </source>
</evidence>
<keyword evidence="9" id="KW-0456">Lyase</keyword>
<keyword evidence="3" id="KW-0812">Transmembrane</keyword>
<keyword evidence="7" id="KW-0472">Membrane</keyword>
<dbReference type="GO" id="GO:0001653">
    <property type="term" value="F:peptide receptor activity"/>
    <property type="evidence" value="ECO:0007669"/>
    <property type="project" value="TreeGrafter"/>
</dbReference>
<keyword evidence="8" id="KW-0325">Glycoprotein</keyword>
<dbReference type="InterPro" id="IPR029787">
    <property type="entry name" value="Nucleotide_cyclase"/>
</dbReference>
<keyword evidence="14" id="KW-1185">Reference proteome</keyword>
<feature type="domain" description="Guanylate cyclase" evidence="12">
    <location>
        <begin position="73"/>
        <end position="126"/>
    </location>
</feature>
<dbReference type="HOGENOM" id="CLU_001072_6_3_1"/>
<evidence type="ECO:0000256" key="9">
    <source>
        <dbReference type="ARBA" id="ARBA00023239"/>
    </source>
</evidence>
<evidence type="ECO:0000256" key="1">
    <source>
        <dbReference type="ARBA" id="ARBA00004479"/>
    </source>
</evidence>
<dbReference type="InterPro" id="IPR050401">
    <property type="entry name" value="Cyclic_nucleotide_synthase"/>
</dbReference>
<keyword evidence="11" id="KW-0175">Coiled coil</keyword>
<dbReference type="EC" id="4.6.1.2" evidence="2"/>
<dbReference type="Gene3D" id="6.10.250.780">
    <property type="match status" value="1"/>
</dbReference>
<dbReference type="GO" id="GO:0000166">
    <property type="term" value="F:nucleotide binding"/>
    <property type="evidence" value="ECO:0007669"/>
    <property type="project" value="UniProtKB-KW"/>
</dbReference>
<comment type="subcellular location">
    <subcellularLocation>
        <location evidence="1">Membrane</location>
        <topology evidence="1">Single-pass type I membrane protein</topology>
    </subcellularLocation>
</comment>
<proteinExistence type="predicted"/>
<dbReference type="Gene3D" id="3.30.70.1230">
    <property type="entry name" value="Nucleotide cyclase"/>
    <property type="match status" value="1"/>
</dbReference>
<evidence type="ECO:0000256" key="5">
    <source>
        <dbReference type="ARBA" id="ARBA00022741"/>
    </source>
</evidence>
<sequence>MRGGKSKNIMDQMMEMMEKYANNLEDIVNERTRLLCEEKRKTEDLLHRMLPKSVAKRLTCGLGVEPVSYDSVTIYFSDIVGFTSMSAESSPLQVVNFLNDLYTVFDRIIKGYDVYKVETIGDAYMV</sequence>
<dbReference type="CDD" id="cd07302">
    <property type="entry name" value="CHD"/>
    <property type="match status" value="1"/>
</dbReference>
<dbReference type="InterPro" id="IPR001054">
    <property type="entry name" value="A/G_cyclase"/>
</dbReference>
<dbReference type="EMBL" id="CAQQ02176877">
    <property type="status" value="NOT_ANNOTATED_CDS"/>
    <property type="molecule type" value="Genomic_DNA"/>
</dbReference>
<evidence type="ECO:0000256" key="2">
    <source>
        <dbReference type="ARBA" id="ARBA00012202"/>
    </source>
</evidence>
<dbReference type="PANTHER" id="PTHR11920">
    <property type="entry name" value="GUANYLYL CYCLASE"/>
    <property type="match status" value="1"/>
</dbReference>
<evidence type="ECO:0000259" key="12">
    <source>
        <dbReference type="PROSITE" id="PS50125"/>
    </source>
</evidence>
<dbReference type="SMART" id="SM00044">
    <property type="entry name" value="CYCc"/>
    <property type="match status" value="1"/>
</dbReference>
<dbReference type="AlphaFoldDB" id="T1GXK9"/>
<evidence type="ECO:0000313" key="13">
    <source>
        <dbReference type="EnsemblMetazoa" id="MESCA008562-PA"/>
    </source>
</evidence>
<reference evidence="14" key="1">
    <citation type="submission" date="2013-02" db="EMBL/GenBank/DDBJ databases">
        <authorList>
            <person name="Hughes D."/>
        </authorList>
    </citation>
    <scope>NUCLEOTIDE SEQUENCE</scope>
    <source>
        <strain>Durham</strain>
        <strain evidence="14">NC isolate 2 -- Noor lab</strain>
    </source>
</reference>
<feature type="coiled-coil region" evidence="11">
    <location>
        <begin position="10"/>
        <end position="37"/>
    </location>
</feature>
<evidence type="ECO:0000256" key="11">
    <source>
        <dbReference type="SAM" id="Coils"/>
    </source>
</evidence>
<keyword evidence="4" id="KW-0732">Signal</keyword>
<accession>T1GXK9</accession>
<keyword evidence="6" id="KW-1133">Transmembrane helix</keyword>
<dbReference type="GO" id="GO:0007168">
    <property type="term" value="P:receptor guanylyl cyclase signaling pathway"/>
    <property type="evidence" value="ECO:0007669"/>
    <property type="project" value="TreeGrafter"/>
</dbReference>
<dbReference type="PROSITE" id="PS50125">
    <property type="entry name" value="GUANYLATE_CYCLASE_2"/>
    <property type="match status" value="1"/>
</dbReference>
<dbReference type="InterPro" id="IPR011645">
    <property type="entry name" value="HNOB_dom_associated"/>
</dbReference>
<dbReference type="GO" id="GO:0004016">
    <property type="term" value="F:adenylate cyclase activity"/>
    <property type="evidence" value="ECO:0007669"/>
    <property type="project" value="TreeGrafter"/>
</dbReference>
<dbReference type="GO" id="GO:0004383">
    <property type="term" value="F:guanylate cyclase activity"/>
    <property type="evidence" value="ECO:0007669"/>
    <property type="project" value="UniProtKB-EC"/>
</dbReference>
<name>T1GXK9_MEGSC</name>
<dbReference type="EnsemblMetazoa" id="MESCA008562-RA">
    <property type="protein sequence ID" value="MESCA008562-PA"/>
    <property type="gene ID" value="MESCA008562"/>
</dbReference>
<dbReference type="GO" id="GO:0005886">
    <property type="term" value="C:plasma membrane"/>
    <property type="evidence" value="ECO:0007669"/>
    <property type="project" value="TreeGrafter"/>
</dbReference>
<dbReference type="Proteomes" id="UP000015102">
    <property type="component" value="Unassembled WGS sequence"/>
</dbReference>
<keyword evidence="10" id="KW-0141">cGMP biosynthesis</keyword>
<evidence type="ECO:0000256" key="7">
    <source>
        <dbReference type="ARBA" id="ARBA00023136"/>
    </source>
</evidence>
<dbReference type="PANTHER" id="PTHR11920:SF474">
    <property type="entry name" value="RECEPTOR-TYPE GUANYLATE CYCLASE GYC76C"/>
    <property type="match status" value="1"/>
</dbReference>
<dbReference type="GO" id="GO:0035556">
    <property type="term" value="P:intracellular signal transduction"/>
    <property type="evidence" value="ECO:0007669"/>
    <property type="project" value="InterPro"/>
</dbReference>
<organism evidence="13 14">
    <name type="scientific">Megaselia scalaris</name>
    <name type="common">Humpbacked fly</name>
    <name type="synonym">Phora scalaris</name>
    <dbReference type="NCBI Taxonomy" id="36166"/>
    <lineage>
        <taxon>Eukaryota</taxon>
        <taxon>Metazoa</taxon>
        <taxon>Ecdysozoa</taxon>
        <taxon>Arthropoda</taxon>
        <taxon>Hexapoda</taxon>
        <taxon>Insecta</taxon>
        <taxon>Pterygota</taxon>
        <taxon>Neoptera</taxon>
        <taxon>Endopterygota</taxon>
        <taxon>Diptera</taxon>
        <taxon>Brachycera</taxon>
        <taxon>Muscomorpha</taxon>
        <taxon>Platypezoidea</taxon>
        <taxon>Phoridae</taxon>
        <taxon>Megaseliini</taxon>
        <taxon>Megaselia</taxon>
    </lineage>
</organism>
<keyword evidence="5" id="KW-0547">Nucleotide-binding</keyword>
<dbReference type="Pfam" id="PF07701">
    <property type="entry name" value="HNOBA"/>
    <property type="match status" value="1"/>
</dbReference>
<protein>
    <recommendedName>
        <fullName evidence="2">guanylate cyclase</fullName>
        <ecNumber evidence="2">4.6.1.2</ecNumber>
    </recommendedName>
</protein>
<dbReference type="SUPFAM" id="SSF55073">
    <property type="entry name" value="Nucleotide cyclase"/>
    <property type="match status" value="1"/>
</dbReference>